<dbReference type="PANTHER" id="PTHR44303:SF2">
    <property type="entry name" value="DNAJ HOMOLOG SUBFAMILY C MEMBER 16"/>
    <property type="match status" value="1"/>
</dbReference>
<dbReference type="InterPro" id="IPR036869">
    <property type="entry name" value="J_dom_sf"/>
</dbReference>
<dbReference type="CDD" id="cd06257">
    <property type="entry name" value="DnaJ"/>
    <property type="match status" value="1"/>
</dbReference>
<dbReference type="InterPro" id="IPR036249">
    <property type="entry name" value="Thioredoxin-like_sf"/>
</dbReference>
<feature type="region of interest" description="Disordered" evidence="1">
    <location>
        <begin position="634"/>
        <end position="702"/>
    </location>
</feature>
<keyword evidence="2" id="KW-1133">Transmembrane helix</keyword>
<evidence type="ECO:0000256" key="1">
    <source>
        <dbReference type="SAM" id="MobiDB-lite"/>
    </source>
</evidence>
<dbReference type="InterPro" id="IPR001623">
    <property type="entry name" value="DnaJ_domain"/>
</dbReference>
<keyword evidence="2" id="KW-0812">Transmembrane</keyword>
<dbReference type="OrthoDB" id="767702at2759"/>
<dbReference type="Gene3D" id="1.10.287.110">
    <property type="entry name" value="DnaJ domain"/>
    <property type="match status" value="1"/>
</dbReference>
<evidence type="ECO:0000256" key="2">
    <source>
        <dbReference type="SAM" id="Phobius"/>
    </source>
</evidence>
<protein>
    <submittedName>
        <fullName evidence="5">Uncharacterized protein LOC111007081</fullName>
    </submittedName>
</protein>
<dbReference type="SUPFAM" id="SSF46565">
    <property type="entry name" value="Chaperone J-domain"/>
    <property type="match status" value="1"/>
</dbReference>
<name>A0A6J1C067_MOMCH</name>
<evidence type="ECO:0000313" key="4">
    <source>
        <dbReference type="Proteomes" id="UP000504603"/>
    </source>
</evidence>
<dbReference type="Pfam" id="PF00226">
    <property type="entry name" value="DnaJ"/>
    <property type="match status" value="1"/>
</dbReference>
<dbReference type="AlphaFoldDB" id="A0A6J1C067"/>
<proteinExistence type="predicted"/>
<dbReference type="PANTHER" id="PTHR44303">
    <property type="entry name" value="DNAJ HOMOLOG SUBFAMILY C MEMBER 16"/>
    <property type="match status" value="1"/>
</dbReference>
<feature type="compositionally biased region" description="Low complexity" evidence="1">
    <location>
        <begin position="647"/>
        <end position="657"/>
    </location>
</feature>
<keyword evidence="2" id="KW-0472">Membrane</keyword>
<dbReference type="RefSeq" id="XP_022134959.1">
    <property type="nucleotide sequence ID" value="XM_022279267.1"/>
</dbReference>
<organism evidence="4 5">
    <name type="scientific">Momordica charantia</name>
    <name type="common">Bitter gourd</name>
    <name type="synonym">Balsam pear</name>
    <dbReference type="NCBI Taxonomy" id="3673"/>
    <lineage>
        <taxon>Eukaryota</taxon>
        <taxon>Viridiplantae</taxon>
        <taxon>Streptophyta</taxon>
        <taxon>Embryophyta</taxon>
        <taxon>Tracheophyta</taxon>
        <taxon>Spermatophyta</taxon>
        <taxon>Magnoliopsida</taxon>
        <taxon>eudicotyledons</taxon>
        <taxon>Gunneridae</taxon>
        <taxon>Pentapetalae</taxon>
        <taxon>rosids</taxon>
        <taxon>fabids</taxon>
        <taxon>Cucurbitales</taxon>
        <taxon>Cucurbitaceae</taxon>
        <taxon>Momordiceae</taxon>
        <taxon>Momordica</taxon>
    </lineage>
</organism>
<keyword evidence="4" id="KW-1185">Reference proteome</keyword>
<sequence>MNKTPSKPAVSTSSVASTIKAYVVPLILFSVAVFYQLIVIPISFPTSHYDVLGIKRYSSVDEVKEAYEKLSVKWESGIEVPETVDFVKIRYAYELLKNNFWKRNYDLFGIDEQQGVLEKVKVQYSGEKFSKISLPLLDEVALNTEDHNLNFITSNDIQSVFNDDKPSLLMLYSLGSKLCDQFSDVWKRIVSLLDGVANTAVVELGQAQLAAYLAEKKTTGQPFFRNGLPSLVAFPSGCKSADCIIRFVGKLSADDITDWFATTVLHLPRILYYAKDSLGQKFLAKTSPHKVKVIIFSETGERAAPFIRQTAKNYWDHISFAFVLWRQEDSAVWLYAFGVEFAPAIVFLKDPGMKPIVYHGSVNSSSFVQLVEQNKQQELPQLRSRTSMELGCDARGYSRAGSDTLTWYCAVVAGRLGEELNKMRETMRRVKDTLTSDSGIYGADEGPSISPAVFALKSKRLSFTWLDGEAQKKYCFFYISSESSYETCGPMRDLSDVPRLFIVRYKRDATKDKEIKPRSMFDTSSDDLDHASQLVALYNGSSEISEIVQWISKIIEDGDSRDLPYYRVKAPELVHEDSEPMRFGSAGNSLITNAMKWFGQIKIRIYDRLEDPRIGPVLFLASLLSFGTIWLRRSQPTPPSRPPTQPSPSNQPTQPSTKEASKPRKRNRNRARTASNADIPPSITDFEPPNAYQMQLPDSDSE</sequence>
<reference evidence="5" key="1">
    <citation type="submission" date="2025-08" db="UniProtKB">
        <authorList>
            <consortium name="RefSeq"/>
        </authorList>
    </citation>
    <scope>IDENTIFICATION</scope>
    <source>
        <strain evidence="5">OHB3-1</strain>
    </source>
</reference>
<feature type="compositionally biased region" description="Pro residues" evidence="1">
    <location>
        <begin position="636"/>
        <end position="646"/>
    </location>
</feature>
<dbReference type="KEGG" id="mcha:111007081"/>
<dbReference type="InterPro" id="IPR052448">
    <property type="entry name" value="DnaJ_C16_autophagy_reg"/>
</dbReference>
<feature type="domain" description="J" evidence="3">
    <location>
        <begin position="47"/>
        <end position="109"/>
    </location>
</feature>
<feature type="compositionally biased region" description="Polar residues" evidence="1">
    <location>
        <begin position="692"/>
        <end position="702"/>
    </location>
</feature>
<feature type="transmembrane region" description="Helical" evidence="2">
    <location>
        <begin position="21"/>
        <end position="44"/>
    </location>
</feature>
<gene>
    <name evidence="5" type="primary">LOC111007081</name>
</gene>
<dbReference type="GeneID" id="111007081"/>
<dbReference type="SUPFAM" id="SSF52833">
    <property type="entry name" value="Thioredoxin-like"/>
    <property type="match status" value="2"/>
</dbReference>
<evidence type="ECO:0000259" key="3">
    <source>
        <dbReference type="PROSITE" id="PS50076"/>
    </source>
</evidence>
<dbReference type="PROSITE" id="PS50076">
    <property type="entry name" value="DNAJ_2"/>
    <property type="match status" value="1"/>
</dbReference>
<dbReference type="Proteomes" id="UP000504603">
    <property type="component" value="Unplaced"/>
</dbReference>
<accession>A0A6J1C067</accession>
<evidence type="ECO:0000313" key="5">
    <source>
        <dbReference type="RefSeq" id="XP_022134959.1"/>
    </source>
</evidence>